<sequence>METTSSDVRAPEKKACYAGKFKLAGGSEVGHDVNFILILTNLKSDIKSIQVNITANAILYNRKPMHELLKDSVTVNLGSKEVKEIPLSIPYNQYEDRLPTENMIQVRAVCLCDQTQDYVVVERNMLLENPKLKITVPETLMVNKTATAEVSFTNPLHKEVTDCVLTAEGSGLIKDVLTIKAGSVKSGETLKIPIKITPNRAGLRHLVIDFTCSKFSNIKACEAINVAPNDCPTEELPPASKK</sequence>
<protein>
    <recommendedName>
        <fullName evidence="2">Transglutaminase C-terminal domain-containing protein</fullName>
    </recommendedName>
</protein>
<dbReference type="Proteomes" id="UP001066276">
    <property type="component" value="Chromosome 7"/>
</dbReference>
<name>A0AAV7PF37_PLEWA</name>
<dbReference type="InterPro" id="IPR008958">
    <property type="entry name" value="Transglutaminase_C"/>
</dbReference>
<dbReference type="InterPro" id="IPR036238">
    <property type="entry name" value="Transglutaminase_C_sf"/>
</dbReference>
<proteinExistence type="inferred from homology"/>
<dbReference type="Pfam" id="PF00927">
    <property type="entry name" value="Transglut_C"/>
    <property type="match status" value="2"/>
</dbReference>
<keyword evidence="4" id="KW-1185">Reference proteome</keyword>
<dbReference type="EMBL" id="JANPWB010000011">
    <property type="protein sequence ID" value="KAJ1123905.1"/>
    <property type="molecule type" value="Genomic_DNA"/>
</dbReference>
<dbReference type="AlphaFoldDB" id="A0AAV7PF37"/>
<evidence type="ECO:0000259" key="2">
    <source>
        <dbReference type="Pfam" id="PF00927"/>
    </source>
</evidence>
<feature type="domain" description="Transglutaminase C-terminal" evidence="2">
    <location>
        <begin position="19"/>
        <end position="111"/>
    </location>
</feature>
<evidence type="ECO:0000256" key="1">
    <source>
        <dbReference type="ARBA" id="ARBA00005968"/>
    </source>
</evidence>
<feature type="domain" description="Transglutaminase C-terminal" evidence="2">
    <location>
        <begin position="130"/>
        <end position="227"/>
    </location>
</feature>
<dbReference type="SUPFAM" id="SSF49309">
    <property type="entry name" value="Transglutaminase, two C-terminal domains"/>
    <property type="match status" value="2"/>
</dbReference>
<dbReference type="GO" id="GO:0003810">
    <property type="term" value="F:protein-glutamine gamma-glutamyltransferase activity"/>
    <property type="evidence" value="ECO:0007669"/>
    <property type="project" value="InterPro"/>
</dbReference>
<reference evidence="3" key="1">
    <citation type="journal article" date="2022" name="bioRxiv">
        <title>Sequencing and chromosome-scale assembly of the giantPleurodeles waltlgenome.</title>
        <authorList>
            <person name="Brown T."/>
            <person name="Elewa A."/>
            <person name="Iarovenko S."/>
            <person name="Subramanian E."/>
            <person name="Araus A.J."/>
            <person name="Petzold A."/>
            <person name="Susuki M."/>
            <person name="Suzuki K.-i.T."/>
            <person name="Hayashi T."/>
            <person name="Toyoda A."/>
            <person name="Oliveira C."/>
            <person name="Osipova E."/>
            <person name="Leigh N.D."/>
            <person name="Simon A."/>
            <person name="Yun M.H."/>
        </authorList>
    </citation>
    <scope>NUCLEOTIDE SEQUENCE</scope>
    <source>
        <strain evidence="3">20211129_DDA</strain>
        <tissue evidence="3">Liver</tissue>
    </source>
</reference>
<evidence type="ECO:0000313" key="3">
    <source>
        <dbReference type="EMBL" id="KAJ1123905.1"/>
    </source>
</evidence>
<dbReference type="FunFam" id="2.60.40.10:FF:000090">
    <property type="entry name" value="Protein-glutamine gamma-glutamyltransferase 2"/>
    <property type="match status" value="1"/>
</dbReference>
<comment type="similarity">
    <text evidence="1">Belongs to the transglutaminase superfamily. Transglutaminase family.</text>
</comment>
<dbReference type="InterPro" id="IPR050779">
    <property type="entry name" value="Transglutaminase"/>
</dbReference>
<dbReference type="FunFam" id="2.60.40.10:FF:000171">
    <property type="entry name" value="protein-glutamine gamma-glutamyltransferase 6"/>
    <property type="match status" value="1"/>
</dbReference>
<gene>
    <name evidence="3" type="ORF">NDU88_002372</name>
</gene>
<dbReference type="PANTHER" id="PTHR11590:SF81">
    <property type="entry name" value="PROTEIN-GLUTAMINE GAMMA-GLUTAMYLTRANSFERASE K-LIKE ISOFORM X4"/>
    <property type="match status" value="1"/>
</dbReference>
<evidence type="ECO:0000313" key="4">
    <source>
        <dbReference type="Proteomes" id="UP001066276"/>
    </source>
</evidence>
<comment type="caution">
    <text evidence="3">The sequence shown here is derived from an EMBL/GenBank/DDBJ whole genome shotgun (WGS) entry which is preliminary data.</text>
</comment>
<dbReference type="InterPro" id="IPR013783">
    <property type="entry name" value="Ig-like_fold"/>
</dbReference>
<dbReference type="Gene3D" id="2.60.40.10">
    <property type="entry name" value="Immunoglobulins"/>
    <property type="match status" value="2"/>
</dbReference>
<dbReference type="PANTHER" id="PTHR11590">
    <property type="entry name" value="PROTEIN-GLUTAMINE GAMMA-GLUTAMYLTRANSFERASE"/>
    <property type="match status" value="1"/>
</dbReference>
<organism evidence="3 4">
    <name type="scientific">Pleurodeles waltl</name>
    <name type="common">Iberian ribbed newt</name>
    <dbReference type="NCBI Taxonomy" id="8319"/>
    <lineage>
        <taxon>Eukaryota</taxon>
        <taxon>Metazoa</taxon>
        <taxon>Chordata</taxon>
        <taxon>Craniata</taxon>
        <taxon>Vertebrata</taxon>
        <taxon>Euteleostomi</taxon>
        <taxon>Amphibia</taxon>
        <taxon>Batrachia</taxon>
        <taxon>Caudata</taxon>
        <taxon>Salamandroidea</taxon>
        <taxon>Salamandridae</taxon>
        <taxon>Pleurodelinae</taxon>
        <taxon>Pleurodeles</taxon>
    </lineage>
</organism>
<accession>A0AAV7PF37</accession>